<dbReference type="OrthoDB" id="8353433at2"/>
<feature type="transmembrane region" description="Helical" evidence="8">
    <location>
        <begin position="112"/>
        <end position="130"/>
    </location>
</feature>
<accession>A0A4Q1JKA8</accession>
<dbReference type="InterPro" id="IPR050297">
    <property type="entry name" value="LipidA_mod_glycosyltrf_83"/>
</dbReference>
<dbReference type="Proteomes" id="UP000289703">
    <property type="component" value="Unassembled WGS sequence"/>
</dbReference>
<gene>
    <name evidence="10" type="ORF">EO244_13270</name>
</gene>
<feature type="transmembrane region" description="Helical" evidence="8">
    <location>
        <begin position="136"/>
        <end position="152"/>
    </location>
</feature>
<dbReference type="EMBL" id="SAXA01000013">
    <property type="protein sequence ID" value="RXQ90374.1"/>
    <property type="molecule type" value="Genomic_DNA"/>
</dbReference>
<evidence type="ECO:0000256" key="2">
    <source>
        <dbReference type="ARBA" id="ARBA00022475"/>
    </source>
</evidence>
<organism evidence="10 11">
    <name type="scientific">Ancylomarina salipaludis</name>
    <dbReference type="NCBI Taxonomy" id="2501299"/>
    <lineage>
        <taxon>Bacteria</taxon>
        <taxon>Pseudomonadati</taxon>
        <taxon>Bacteroidota</taxon>
        <taxon>Bacteroidia</taxon>
        <taxon>Marinilabiliales</taxon>
        <taxon>Marinifilaceae</taxon>
        <taxon>Ancylomarina</taxon>
    </lineage>
</organism>
<dbReference type="GO" id="GO:0010041">
    <property type="term" value="P:response to iron(III) ion"/>
    <property type="evidence" value="ECO:0007669"/>
    <property type="project" value="TreeGrafter"/>
</dbReference>
<feature type="transmembrane region" description="Helical" evidence="8">
    <location>
        <begin position="350"/>
        <end position="373"/>
    </location>
</feature>
<evidence type="ECO:0000313" key="11">
    <source>
        <dbReference type="Proteomes" id="UP000289703"/>
    </source>
</evidence>
<keyword evidence="4 10" id="KW-0808">Transferase</keyword>
<dbReference type="AlphaFoldDB" id="A0A4Q1JKA8"/>
<dbReference type="PANTHER" id="PTHR33908">
    <property type="entry name" value="MANNOSYLTRANSFERASE YKCB-RELATED"/>
    <property type="match status" value="1"/>
</dbReference>
<feature type="transmembrane region" description="Helical" evidence="8">
    <location>
        <begin position="6"/>
        <end position="31"/>
    </location>
</feature>
<feature type="transmembrane region" description="Helical" evidence="8">
    <location>
        <begin position="159"/>
        <end position="176"/>
    </location>
</feature>
<evidence type="ECO:0000313" key="10">
    <source>
        <dbReference type="EMBL" id="RXQ90374.1"/>
    </source>
</evidence>
<protein>
    <submittedName>
        <fullName evidence="10">Phospholipid carrier-dependent glycosyltransferase</fullName>
    </submittedName>
</protein>
<keyword evidence="2" id="KW-1003">Cell membrane</keyword>
<dbReference type="Pfam" id="PF13231">
    <property type="entry name" value="PMT_2"/>
    <property type="match status" value="1"/>
</dbReference>
<feature type="transmembrane region" description="Helical" evidence="8">
    <location>
        <begin position="379"/>
        <end position="400"/>
    </location>
</feature>
<evidence type="ECO:0000256" key="7">
    <source>
        <dbReference type="ARBA" id="ARBA00023136"/>
    </source>
</evidence>
<sequence length="546" mass="63283">MQNKRLLHFTILSVVCLFAFFLNNGSLFVNIMEARNFVTARDMLEHGSWLVPNMNGELRLAKPPFPTWITAIFGGWFGIDNISMLRFPAGIMGSLLVLFGYSLSFELHKNRTLALIVGFVLATTFYVFHMGRTGTWDIYCHSFMVGALWLLVKAWQKEGPNWMTFIGAGLMLGLSFLSKGPVAFYSVLFPFLVIYITLYGSKPVVNKWRPLLLSIFIFLIISFWWPIYIYFMHPEALAAVAKLESGSWMNRHVRPFWYYWNFPIQSGIWTLFITTSLLFPYGLKRFREHKGYKLALIWTLASVLLLSLLPEKKDRYLLPVLIPSAFIVAYYLNYLLIIFKENKADKWDKILFGVNVFIIALVSFVIPVALFFFFYQPGYISLVIFMLLTVVFEAICMLLLGAWKRKDVIKLLVAIGLLTFTFQGLIMPHIGQFINKNPNFRDIKEVCQIESVKSLNFYSIGEDGFRIELVWEVGRNVTPWDFEKNTELPENKAFVVFSSQLPEDILPTEIKDQVDIEVLEHFDNNRRGTDARFRKYLSIIKPKSLE</sequence>
<feature type="domain" description="Glycosyltransferase RgtA/B/C/D-like" evidence="9">
    <location>
        <begin position="62"/>
        <end position="225"/>
    </location>
</feature>
<dbReference type="PANTHER" id="PTHR33908:SF3">
    <property type="entry name" value="UNDECAPRENYL PHOSPHATE-ALPHA-4-AMINO-4-DEOXY-L-ARABINOSE ARABINOSYL TRANSFERASE"/>
    <property type="match status" value="1"/>
</dbReference>
<dbReference type="InterPro" id="IPR038731">
    <property type="entry name" value="RgtA/B/C-like"/>
</dbReference>
<feature type="transmembrane region" description="Helical" evidence="8">
    <location>
        <begin position="182"/>
        <end position="199"/>
    </location>
</feature>
<dbReference type="RefSeq" id="WP_129255171.1">
    <property type="nucleotide sequence ID" value="NZ_SAXA01000013.1"/>
</dbReference>
<dbReference type="GO" id="GO:0016763">
    <property type="term" value="F:pentosyltransferase activity"/>
    <property type="evidence" value="ECO:0007669"/>
    <property type="project" value="TreeGrafter"/>
</dbReference>
<keyword evidence="6 8" id="KW-1133">Transmembrane helix</keyword>
<keyword evidence="11" id="KW-1185">Reference proteome</keyword>
<comment type="subcellular location">
    <subcellularLocation>
        <location evidence="1">Cell membrane</location>
        <topology evidence="1">Multi-pass membrane protein</topology>
    </subcellularLocation>
</comment>
<evidence type="ECO:0000256" key="8">
    <source>
        <dbReference type="SAM" id="Phobius"/>
    </source>
</evidence>
<proteinExistence type="predicted"/>
<feature type="transmembrane region" description="Helical" evidence="8">
    <location>
        <begin position="412"/>
        <end position="431"/>
    </location>
</feature>
<evidence type="ECO:0000256" key="6">
    <source>
        <dbReference type="ARBA" id="ARBA00022989"/>
    </source>
</evidence>
<dbReference type="GO" id="GO:0005886">
    <property type="term" value="C:plasma membrane"/>
    <property type="evidence" value="ECO:0007669"/>
    <property type="project" value="UniProtKB-SubCell"/>
</dbReference>
<dbReference type="GO" id="GO:0009103">
    <property type="term" value="P:lipopolysaccharide biosynthetic process"/>
    <property type="evidence" value="ECO:0007669"/>
    <property type="project" value="UniProtKB-ARBA"/>
</dbReference>
<feature type="transmembrane region" description="Helical" evidence="8">
    <location>
        <begin position="85"/>
        <end position="105"/>
    </location>
</feature>
<evidence type="ECO:0000256" key="3">
    <source>
        <dbReference type="ARBA" id="ARBA00022676"/>
    </source>
</evidence>
<feature type="transmembrane region" description="Helical" evidence="8">
    <location>
        <begin position="211"/>
        <end position="231"/>
    </location>
</feature>
<comment type="caution">
    <text evidence="10">The sequence shown here is derived from an EMBL/GenBank/DDBJ whole genome shotgun (WGS) entry which is preliminary data.</text>
</comment>
<keyword evidence="5 8" id="KW-0812">Transmembrane</keyword>
<evidence type="ECO:0000256" key="1">
    <source>
        <dbReference type="ARBA" id="ARBA00004651"/>
    </source>
</evidence>
<name>A0A4Q1JKA8_9BACT</name>
<evidence type="ECO:0000256" key="4">
    <source>
        <dbReference type="ARBA" id="ARBA00022679"/>
    </source>
</evidence>
<keyword evidence="7 8" id="KW-0472">Membrane</keyword>
<evidence type="ECO:0000256" key="5">
    <source>
        <dbReference type="ARBA" id="ARBA00022692"/>
    </source>
</evidence>
<feature type="transmembrane region" description="Helical" evidence="8">
    <location>
        <begin position="291"/>
        <end position="310"/>
    </location>
</feature>
<feature type="transmembrane region" description="Helical" evidence="8">
    <location>
        <begin position="316"/>
        <end position="338"/>
    </location>
</feature>
<feature type="transmembrane region" description="Helical" evidence="8">
    <location>
        <begin position="257"/>
        <end position="279"/>
    </location>
</feature>
<evidence type="ECO:0000259" key="9">
    <source>
        <dbReference type="Pfam" id="PF13231"/>
    </source>
</evidence>
<reference evidence="10 11" key="1">
    <citation type="submission" date="2019-01" db="EMBL/GenBank/DDBJ databases">
        <title>Ancylomarina salipaludis sp. nov., isolated from a salt marsh.</title>
        <authorList>
            <person name="Yoon J.-H."/>
        </authorList>
    </citation>
    <scope>NUCLEOTIDE SEQUENCE [LARGE SCALE GENOMIC DNA]</scope>
    <source>
        <strain evidence="10 11">SHSM-M15</strain>
    </source>
</reference>
<keyword evidence="3" id="KW-0328">Glycosyltransferase</keyword>